<dbReference type="KEGG" id="shs:STEHIDRAFT_164049"/>
<feature type="compositionally biased region" description="Polar residues" evidence="1">
    <location>
        <begin position="52"/>
        <end position="87"/>
    </location>
</feature>
<proteinExistence type="predicted"/>
<sequence>MKNTSHPSRNTLLRNTFIFSLTSTLPDLSRLTDVSLTVSTSPTLTSHLHNLPHTSKTSQTHPIPLTRNTHPSRSLVTPTQPYPQRSQTSLPYFSSRHAQTHIQPSLHHLFHASIKIDTKIPQKHDFDLTPFLLHVPAYEKHVTSISKHAPTQHVHIFADIDSARFITSHRRLSDRFYISDAHITSSQPSPHLENITNTPYSTNT</sequence>
<dbReference type="RefSeq" id="XP_007311842.1">
    <property type="nucleotide sequence ID" value="XM_007311780.1"/>
</dbReference>
<dbReference type="EMBL" id="JH687418">
    <property type="protein sequence ID" value="EIM79060.1"/>
    <property type="molecule type" value="Genomic_DNA"/>
</dbReference>
<dbReference type="Proteomes" id="UP000053927">
    <property type="component" value="Unassembled WGS sequence"/>
</dbReference>
<keyword evidence="3" id="KW-1185">Reference proteome</keyword>
<gene>
    <name evidence="2" type="ORF">STEHIDRAFT_164049</name>
</gene>
<dbReference type="GeneID" id="18802515"/>
<evidence type="ECO:0000256" key="1">
    <source>
        <dbReference type="SAM" id="MobiDB-lite"/>
    </source>
</evidence>
<protein>
    <submittedName>
        <fullName evidence="2">Uncharacterized protein</fullName>
    </submittedName>
</protein>
<evidence type="ECO:0000313" key="2">
    <source>
        <dbReference type="EMBL" id="EIM79060.1"/>
    </source>
</evidence>
<reference evidence="3" key="1">
    <citation type="journal article" date="2012" name="Science">
        <title>The Paleozoic origin of enzymatic lignin decomposition reconstructed from 31 fungal genomes.</title>
        <authorList>
            <person name="Floudas D."/>
            <person name="Binder M."/>
            <person name="Riley R."/>
            <person name="Barry K."/>
            <person name="Blanchette R.A."/>
            <person name="Henrissat B."/>
            <person name="Martinez A.T."/>
            <person name="Otillar R."/>
            <person name="Spatafora J.W."/>
            <person name="Yadav J.S."/>
            <person name="Aerts A."/>
            <person name="Benoit I."/>
            <person name="Boyd A."/>
            <person name="Carlson A."/>
            <person name="Copeland A."/>
            <person name="Coutinho P.M."/>
            <person name="de Vries R.P."/>
            <person name="Ferreira P."/>
            <person name="Findley K."/>
            <person name="Foster B."/>
            <person name="Gaskell J."/>
            <person name="Glotzer D."/>
            <person name="Gorecki P."/>
            <person name="Heitman J."/>
            <person name="Hesse C."/>
            <person name="Hori C."/>
            <person name="Igarashi K."/>
            <person name="Jurgens J.A."/>
            <person name="Kallen N."/>
            <person name="Kersten P."/>
            <person name="Kohler A."/>
            <person name="Kuees U."/>
            <person name="Kumar T.K.A."/>
            <person name="Kuo A."/>
            <person name="LaButti K."/>
            <person name="Larrondo L.F."/>
            <person name="Lindquist E."/>
            <person name="Ling A."/>
            <person name="Lombard V."/>
            <person name="Lucas S."/>
            <person name="Lundell T."/>
            <person name="Martin R."/>
            <person name="McLaughlin D.J."/>
            <person name="Morgenstern I."/>
            <person name="Morin E."/>
            <person name="Murat C."/>
            <person name="Nagy L.G."/>
            <person name="Nolan M."/>
            <person name="Ohm R.A."/>
            <person name="Patyshakuliyeva A."/>
            <person name="Rokas A."/>
            <person name="Ruiz-Duenas F.J."/>
            <person name="Sabat G."/>
            <person name="Salamov A."/>
            <person name="Samejima M."/>
            <person name="Schmutz J."/>
            <person name="Slot J.C."/>
            <person name="St John F."/>
            <person name="Stenlid J."/>
            <person name="Sun H."/>
            <person name="Sun S."/>
            <person name="Syed K."/>
            <person name="Tsang A."/>
            <person name="Wiebenga A."/>
            <person name="Young D."/>
            <person name="Pisabarro A."/>
            <person name="Eastwood D.C."/>
            <person name="Martin F."/>
            <person name="Cullen D."/>
            <person name="Grigoriev I.V."/>
            <person name="Hibbett D.S."/>
        </authorList>
    </citation>
    <scope>NUCLEOTIDE SEQUENCE [LARGE SCALE GENOMIC DNA]</scope>
    <source>
        <strain evidence="3">FP-91666</strain>
    </source>
</reference>
<organism evidence="2 3">
    <name type="scientific">Stereum hirsutum (strain FP-91666)</name>
    <name type="common">White-rot fungus</name>
    <dbReference type="NCBI Taxonomy" id="721885"/>
    <lineage>
        <taxon>Eukaryota</taxon>
        <taxon>Fungi</taxon>
        <taxon>Dikarya</taxon>
        <taxon>Basidiomycota</taxon>
        <taxon>Agaricomycotina</taxon>
        <taxon>Agaricomycetes</taxon>
        <taxon>Russulales</taxon>
        <taxon>Stereaceae</taxon>
        <taxon>Stereum</taxon>
    </lineage>
</organism>
<accession>R7RWB4</accession>
<name>R7RWB4_STEHR</name>
<feature type="region of interest" description="Disordered" evidence="1">
    <location>
        <begin position="47"/>
        <end position="87"/>
    </location>
</feature>
<evidence type="ECO:0000313" key="3">
    <source>
        <dbReference type="Proteomes" id="UP000053927"/>
    </source>
</evidence>
<dbReference type="AlphaFoldDB" id="R7RWB4"/>